<keyword evidence="4 5" id="KW-0012">Acyltransferase</keyword>
<evidence type="ECO:0000256" key="3">
    <source>
        <dbReference type="ARBA" id="ARBA00022679"/>
    </source>
</evidence>
<evidence type="ECO:0000313" key="11">
    <source>
        <dbReference type="Proteomes" id="UP000054928"/>
    </source>
</evidence>
<dbReference type="AlphaFoldDB" id="A0A0P1B248"/>
<dbReference type="OMA" id="EHDVEHW"/>
<dbReference type="EC" id="2.3.1.97" evidence="2 5"/>
<feature type="domain" description="Glycylpeptide N-tetradecanoyltransferase C-terminal" evidence="9">
    <location>
        <begin position="235"/>
        <end position="415"/>
    </location>
</feature>
<sequence length="423" mass="48576">MKQVTGEDQDDFQHLLQQLKITQSVEQLEKVSERHRFWSTQPVLTLQNTAEVPSHFSPGSLDAPQKTPDQVQQEPYHMPPGFAWSIIDLMDPSQAAEVYELLTMNYVEDVESTFRFDYSVDFLKWALTPPGYHKNWHIGVRSTHNNQLMAFISGIPVRLRVYKEIMNMAEINFLCVHKRLRERRLAPVLIKEVTRRVNLANVWQAVYTAGVMLPMPLAQCRYFHRSLNPTKLIAVGFSSLSSNMTLAQTIKAYELPVHTSTPGFRAMKQADVPRVTRLLKEYLANFHLAADFSEEEVAHWMVPRAGVISTYVVENDDTLEITDVCSFYHLPSSIIGNDRQNKIFAAYSFYNVAKSVSFQQLMQDALIMAKLKECDVFNALDIMENGEMLRPLQFRPGSGELQYYLYNWRCPQLSSDLVGLVLL</sequence>
<dbReference type="FunFam" id="3.40.630.170:FF:000003">
    <property type="entry name" value="Glycylpeptide N-tetradecanoyltransferase"/>
    <property type="match status" value="1"/>
</dbReference>
<dbReference type="GeneID" id="36400616"/>
<evidence type="ECO:0000256" key="2">
    <source>
        <dbReference type="ARBA" id="ARBA00012923"/>
    </source>
</evidence>
<evidence type="ECO:0000256" key="4">
    <source>
        <dbReference type="ARBA" id="ARBA00023315"/>
    </source>
</evidence>
<dbReference type="InterPro" id="IPR016181">
    <property type="entry name" value="Acyl_CoA_acyltransferase"/>
</dbReference>
<dbReference type="InterPro" id="IPR022676">
    <property type="entry name" value="NMT_N"/>
</dbReference>
<reference evidence="11" key="1">
    <citation type="submission" date="2014-09" db="EMBL/GenBank/DDBJ databases">
        <authorList>
            <person name="Sharma Rahul"/>
            <person name="Thines Marco"/>
        </authorList>
    </citation>
    <scope>NUCLEOTIDE SEQUENCE [LARGE SCALE GENOMIC DNA]</scope>
</reference>
<organism evidence="10 11">
    <name type="scientific">Plasmopara halstedii</name>
    <name type="common">Downy mildew of sunflower</name>
    <dbReference type="NCBI Taxonomy" id="4781"/>
    <lineage>
        <taxon>Eukaryota</taxon>
        <taxon>Sar</taxon>
        <taxon>Stramenopiles</taxon>
        <taxon>Oomycota</taxon>
        <taxon>Peronosporomycetes</taxon>
        <taxon>Peronosporales</taxon>
        <taxon>Peronosporaceae</taxon>
        <taxon>Plasmopara</taxon>
    </lineage>
</organism>
<dbReference type="GO" id="GO:0005737">
    <property type="term" value="C:cytoplasm"/>
    <property type="evidence" value="ECO:0007669"/>
    <property type="project" value="TreeGrafter"/>
</dbReference>
<name>A0A0P1B248_PLAHL</name>
<proteinExistence type="inferred from homology"/>
<dbReference type="Pfam" id="PF02799">
    <property type="entry name" value="NMT_C"/>
    <property type="match status" value="1"/>
</dbReference>
<dbReference type="STRING" id="4781.A0A0P1B248"/>
<feature type="domain" description="Glycylpeptide N-tetradecanoyltransferase N-terminal" evidence="8">
    <location>
        <begin position="65"/>
        <end position="220"/>
    </location>
</feature>
<dbReference type="Proteomes" id="UP000054928">
    <property type="component" value="Unassembled WGS sequence"/>
</dbReference>
<evidence type="ECO:0000256" key="7">
    <source>
        <dbReference type="SAM" id="MobiDB-lite"/>
    </source>
</evidence>
<feature type="region of interest" description="Disordered" evidence="7">
    <location>
        <begin position="54"/>
        <end position="74"/>
    </location>
</feature>
<accession>A0A0P1B248</accession>
<dbReference type="InterPro" id="IPR022677">
    <property type="entry name" value="NMT_C"/>
</dbReference>
<dbReference type="GO" id="GO:0004379">
    <property type="term" value="F:glycylpeptide N-tetradecanoyltransferase activity"/>
    <property type="evidence" value="ECO:0007669"/>
    <property type="project" value="UniProtKB-EC"/>
</dbReference>
<dbReference type="SUPFAM" id="SSF55729">
    <property type="entry name" value="Acyl-CoA N-acyltransferases (Nat)"/>
    <property type="match status" value="2"/>
</dbReference>
<evidence type="ECO:0000313" key="10">
    <source>
        <dbReference type="EMBL" id="CEG48085.1"/>
    </source>
</evidence>
<dbReference type="Pfam" id="PF01233">
    <property type="entry name" value="NMT"/>
    <property type="match status" value="1"/>
</dbReference>
<comment type="similarity">
    <text evidence="1 6">Belongs to the NMT family.</text>
</comment>
<dbReference type="PROSITE" id="PS00975">
    <property type="entry name" value="NMT_1"/>
    <property type="match status" value="1"/>
</dbReference>
<keyword evidence="11" id="KW-1185">Reference proteome</keyword>
<dbReference type="PANTHER" id="PTHR11377">
    <property type="entry name" value="N-MYRISTOYL TRANSFERASE"/>
    <property type="match status" value="1"/>
</dbReference>
<evidence type="ECO:0000259" key="8">
    <source>
        <dbReference type="Pfam" id="PF01233"/>
    </source>
</evidence>
<dbReference type="Gene3D" id="3.40.630.170">
    <property type="match status" value="1"/>
</dbReference>
<dbReference type="EMBL" id="CCYD01002887">
    <property type="protein sequence ID" value="CEG48085.1"/>
    <property type="molecule type" value="Genomic_DNA"/>
</dbReference>
<evidence type="ECO:0000259" key="9">
    <source>
        <dbReference type="Pfam" id="PF02799"/>
    </source>
</evidence>
<dbReference type="OrthoDB" id="60315at2759"/>
<comment type="catalytic activity">
    <reaction evidence="5">
        <text>N-terminal glycyl-[protein] + tetradecanoyl-CoA = N-tetradecanoylglycyl-[protein] + CoA + H(+)</text>
        <dbReference type="Rhea" id="RHEA:15521"/>
        <dbReference type="Rhea" id="RHEA-COMP:12666"/>
        <dbReference type="Rhea" id="RHEA-COMP:12667"/>
        <dbReference type="ChEBI" id="CHEBI:15378"/>
        <dbReference type="ChEBI" id="CHEBI:57287"/>
        <dbReference type="ChEBI" id="CHEBI:57385"/>
        <dbReference type="ChEBI" id="CHEBI:64723"/>
        <dbReference type="ChEBI" id="CHEBI:133050"/>
        <dbReference type="EC" id="2.3.1.97"/>
    </reaction>
</comment>
<dbReference type="PIRSF" id="PIRSF015892">
    <property type="entry name" value="N-myristl_transf"/>
    <property type="match status" value="1"/>
</dbReference>
<dbReference type="InterPro" id="IPR000903">
    <property type="entry name" value="NMT"/>
</dbReference>
<dbReference type="InterPro" id="IPR022678">
    <property type="entry name" value="NMT_CS"/>
</dbReference>
<keyword evidence="3 5" id="KW-0808">Transferase</keyword>
<protein>
    <recommendedName>
        <fullName evidence="2 5">Glycylpeptide N-tetradecanoyltransferase</fullName>
        <ecNumber evidence="2 5">2.3.1.97</ecNumber>
    </recommendedName>
</protein>
<evidence type="ECO:0000256" key="6">
    <source>
        <dbReference type="RuleBase" id="RU004178"/>
    </source>
</evidence>
<evidence type="ECO:0000256" key="5">
    <source>
        <dbReference type="RuleBase" id="RU000586"/>
    </source>
</evidence>
<dbReference type="RefSeq" id="XP_024584454.1">
    <property type="nucleotide sequence ID" value="XM_024719125.1"/>
</dbReference>
<evidence type="ECO:0000256" key="1">
    <source>
        <dbReference type="ARBA" id="ARBA00009469"/>
    </source>
</evidence>
<dbReference type="PANTHER" id="PTHR11377:SF5">
    <property type="entry name" value="GLYCYLPEPTIDE N-TETRADECANOYLTRANSFERASE"/>
    <property type="match status" value="1"/>
</dbReference>
<comment type="function">
    <text evidence="5">Adds a myristoyl group to the N-terminal glycine residue of certain cellular proteins.</text>
</comment>